<proteinExistence type="predicted"/>
<reference evidence="2" key="1">
    <citation type="submission" date="2016-10" db="EMBL/GenBank/DDBJ databases">
        <authorList>
            <person name="Varghese N."/>
            <person name="Submissions S."/>
        </authorList>
    </citation>
    <scope>NUCLEOTIDE SEQUENCE [LARGE SCALE GENOMIC DNA]</scope>
    <source>
        <strain evidence="2">CGMCC 1.12041</strain>
    </source>
</reference>
<gene>
    <name evidence="1" type="ORF">SAMN05216204_14056</name>
</gene>
<name>A0A1I1VNB2_9BURK</name>
<dbReference type="STRING" id="1164594.SAMN05216204_14056"/>
<organism evidence="1 2">
    <name type="scientific">Massilia yuzhufengensis</name>
    <dbReference type="NCBI Taxonomy" id="1164594"/>
    <lineage>
        <taxon>Bacteria</taxon>
        <taxon>Pseudomonadati</taxon>
        <taxon>Pseudomonadota</taxon>
        <taxon>Betaproteobacteria</taxon>
        <taxon>Burkholderiales</taxon>
        <taxon>Oxalobacteraceae</taxon>
        <taxon>Telluria group</taxon>
        <taxon>Massilia</taxon>
    </lineage>
</organism>
<dbReference type="AlphaFoldDB" id="A0A1I1VNB2"/>
<accession>A0A1I1VNB2</accession>
<dbReference type="EMBL" id="FOLD01000040">
    <property type="protein sequence ID" value="SFD84411.1"/>
    <property type="molecule type" value="Genomic_DNA"/>
</dbReference>
<keyword evidence="2" id="KW-1185">Reference proteome</keyword>
<evidence type="ECO:0000313" key="2">
    <source>
        <dbReference type="Proteomes" id="UP000198639"/>
    </source>
</evidence>
<protein>
    <submittedName>
        <fullName evidence="1">Uncharacterized protein</fullName>
    </submittedName>
</protein>
<dbReference type="Proteomes" id="UP000198639">
    <property type="component" value="Unassembled WGS sequence"/>
</dbReference>
<dbReference type="OrthoDB" id="1374948at2"/>
<dbReference type="RefSeq" id="WP_143084684.1">
    <property type="nucleotide sequence ID" value="NZ_FOLD01000040.1"/>
</dbReference>
<evidence type="ECO:0000313" key="1">
    <source>
        <dbReference type="EMBL" id="SFD84411.1"/>
    </source>
</evidence>
<sequence length="306" mass="36086">MSEYYLRLNALSRPKKVEITAEQFEDIRCAVNIQVESLYIEQKYDFVMENYLEFEDSILRCGLVDMLIGGRDRKEFNANTALFNRRIMNLLTAYKTYDDTHLQHFNRIFQRDREVLRKAKSSLSQEFDGRVGYWMIPKIRNYVQHQGFPIHGSAYGSRWVKDSHGIERNRYTVNLYISPDELSDGKFNLEIRERFARMRKKVDLKFLIRDFMEGFSAAHVRNREILTERLEWSSEFISSVIQDFLLATGYRSSVALSAFSSDDRLSVAHFANEQRLYLVRKNTVLTRLTDRYISNELESKDVDLGG</sequence>